<dbReference type="Ensembl" id="ENSOSUT00000002947.1">
    <property type="protein sequence ID" value="ENSOSUP00000002873.1"/>
    <property type="gene ID" value="ENSOSUG00000002038.1"/>
</dbReference>
<dbReference type="GO" id="GO:0006355">
    <property type="term" value="P:regulation of DNA-templated transcription"/>
    <property type="evidence" value="ECO:0007669"/>
    <property type="project" value="InterPro"/>
</dbReference>
<dbReference type="GO" id="GO:0046983">
    <property type="term" value="F:protein dimerization activity"/>
    <property type="evidence" value="ECO:0007669"/>
    <property type="project" value="InterPro"/>
</dbReference>
<dbReference type="GO" id="GO:0048511">
    <property type="term" value="P:rhythmic process"/>
    <property type="evidence" value="ECO:0007669"/>
    <property type="project" value="UniProtKB-KW"/>
</dbReference>
<evidence type="ECO:0000256" key="1">
    <source>
        <dbReference type="ARBA" id="ARBA00004123"/>
    </source>
</evidence>
<dbReference type="FunFam" id="4.10.280.10:FF:000020">
    <property type="entry name" value="class E basic helix-loop-helix protein 40"/>
    <property type="match status" value="1"/>
</dbReference>
<feature type="domain" description="Orange" evidence="13">
    <location>
        <begin position="131"/>
        <end position="166"/>
    </location>
</feature>
<organism evidence="14 15">
    <name type="scientific">Otus sunia</name>
    <name type="common">Oriental scops-owl</name>
    <dbReference type="NCBI Taxonomy" id="257818"/>
    <lineage>
        <taxon>Eukaryota</taxon>
        <taxon>Metazoa</taxon>
        <taxon>Chordata</taxon>
        <taxon>Craniata</taxon>
        <taxon>Vertebrata</taxon>
        <taxon>Euteleostomi</taxon>
        <taxon>Archelosauria</taxon>
        <taxon>Archosauria</taxon>
        <taxon>Dinosauria</taxon>
        <taxon>Saurischia</taxon>
        <taxon>Theropoda</taxon>
        <taxon>Coelurosauria</taxon>
        <taxon>Aves</taxon>
        <taxon>Neognathae</taxon>
        <taxon>Neoaves</taxon>
        <taxon>Telluraves</taxon>
        <taxon>Strigiformes</taxon>
        <taxon>Strigidae</taxon>
        <taxon>Otus</taxon>
    </lineage>
</organism>
<keyword evidence="10" id="KW-0539">Nucleus</keyword>
<reference evidence="14" key="2">
    <citation type="submission" date="2025-09" db="UniProtKB">
        <authorList>
            <consortium name="Ensembl"/>
        </authorList>
    </citation>
    <scope>IDENTIFICATION</scope>
</reference>
<feature type="region of interest" description="Disordered" evidence="11">
    <location>
        <begin position="419"/>
        <end position="450"/>
    </location>
</feature>
<dbReference type="SMART" id="SM00511">
    <property type="entry name" value="ORANGE"/>
    <property type="match status" value="1"/>
</dbReference>
<dbReference type="GO" id="GO:0005737">
    <property type="term" value="C:cytoplasm"/>
    <property type="evidence" value="ECO:0007669"/>
    <property type="project" value="UniProtKB-SubCell"/>
</dbReference>
<evidence type="ECO:0000256" key="8">
    <source>
        <dbReference type="ARBA" id="ARBA00023125"/>
    </source>
</evidence>
<dbReference type="PANTHER" id="PTHR10985">
    <property type="entry name" value="BASIC HELIX-LOOP-HELIX TRANSCRIPTION FACTOR, HES-RELATED"/>
    <property type="match status" value="1"/>
</dbReference>
<keyword evidence="7" id="KW-0090">Biological rhythms</keyword>
<dbReference type="PROSITE" id="PS50888">
    <property type="entry name" value="BHLH"/>
    <property type="match status" value="1"/>
</dbReference>
<feature type="region of interest" description="Disordered" evidence="11">
    <location>
        <begin position="225"/>
        <end position="299"/>
    </location>
</feature>
<dbReference type="PROSITE" id="PS51054">
    <property type="entry name" value="ORANGE"/>
    <property type="match status" value="1"/>
</dbReference>
<sequence length="450" mass="47225">MDEGISRLPERQLLEHRDFIGLDYPSLYMCKPKRGVKRDESKETYKLPHRLIEKKRRDRINECIAQLKDLLPEHLKLTTLGHLEKAVVLELTLKHLKALTALTEQQHQKIIALQNGERSMKSPVQADLDAFHSGFQTCAKEVLQYLSRFESWTPREQRCAQLLGHLHSISSQFLPGPQLLSSPPGPLSKGSSSSSSPPAPPCAPSHKPEGQANCVPVIQRTHAAELSAETDTDTDSGYGGDGEARPERGPAAAAALPALAIKEEPSGDEAPPPAPKRPKLDRGGSPLPGPPGLAARGAEAAATLLRPDAALLGSLMALGAGGGGTPFGQPAAAPFCLPFYFISPSAAAAYMQPFLDKGSLEKYLYPAAPIPLLYPGIPAQAAAAAAASFPCLSSVLGPAEKAAAAAGLPPAPHLPHPFAAAAGLAAEPGEEAETAAADEPGAAPAEDRQG</sequence>
<evidence type="ECO:0000313" key="14">
    <source>
        <dbReference type="Ensembl" id="ENSOSUP00000002873.1"/>
    </source>
</evidence>
<comment type="subcellular location">
    <subcellularLocation>
        <location evidence="2">Cytoplasm</location>
    </subcellularLocation>
    <subcellularLocation>
        <location evidence="1">Nucleus</location>
    </subcellularLocation>
</comment>
<dbReference type="AlphaFoldDB" id="A0A8C8AA76"/>
<feature type="domain" description="BHLH" evidence="12">
    <location>
        <begin position="44"/>
        <end position="99"/>
    </location>
</feature>
<evidence type="ECO:0000256" key="10">
    <source>
        <dbReference type="ARBA" id="ARBA00023242"/>
    </source>
</evidence>
<reference evidence="14" key="1">
    <citation type="submission" date="2025-08" db="UniProtKB">
        <authorList>
            <consortium name="Ensembl"/>
        </authorList>
    </citation>
    <scope>IDENTIFICATION</scope>
</reference>
<dbReference type="Proteomes" id="UP000694552">
    <property type="component" value="Unplaced"/>
</dbReference>
<evidence type="ECO:0000256" key="9">
    <source>
        <dbReference type="ARBA" id="ARBA00023163"/>
    </source>
</evidence>
<keyword evidence="6" id="KW-0805">Transcription regulation</keyword>
<evidence type="ECO:0000256" key="6">
    <source>
        <dbReference type="ARBA" id="ARBA00023015"/>
    </source>
</evidence>
<evidence type="ECO:0000256" key="4">
    <source>
        <dbReference type="ARBA" id="ARBA00022499"/>
    </source>
</evidence>
<feature type="compositionally biased region" description="Low complexity" evidence="11">
    <location>
        <begin position="249"/>
        <end position="260"/>
    </location>
</feature>
<keyword evidence="5" id="KW-0832">Ubl conjugation</keyword>
<dbReference type="CDD" id="cd19750">
    <property type="entry name" value="bHLH-O_DEC2"/>
    <property type="match status" value="1"/>
</dbReference>
<evidence type="ECO:0000256" key="5">
    <source>
        <dbReference type="ARBA" id="ARBA00022843"/>
    </source>
</evidence>
<keyword evidence="8" id="KW-0238">DNA-binding</keyword>
<evidence type="ECO:0000313" key="15">
    <source>
        <dbReference type="Proteomes" id="UP000694552"/>
    </source>
</evidence>
<evidence type="ECO:0000256" key="3">
    <source>
        <dbReference type="ARBA" id="ARBA00022491"/>
    </source>
</evidence>
<accession>A0A8C8AA76</accession>
<feature type="compositionally biased region" description="Low complexity" evidence="11">
    <location>
        <begin position="434"/>
        <end position="444"/>
    </location>
</feature>
<dbReference type="Pfam" id="PF00010">
    <property type="entry name" value="HLH"/>
    <property type="match status" value="1"/>
</dbReference>
<evidence type="ECO:0000259" key="12">
    <source>
        <dbReference type="PROSITE" id="PS50888"/>
    </source>
</evidence>
<dbReference type="GO" id="GO:0003677">
    <property type="term" value="F:DNA binding"/>
    <property type="evidence" value="ECO:0007669"/>
    <property type="project" value="UniProtKB-KW"/>
</dbReference>
<dbReference type="InterPro" id="IPR036638">
    <property type="entry name" value="HLH_DNA-bd_sf"/>
</dbReference>
<dbReference type="Gene3D" id="4.10.280.10">
    <property type="entry name" value="Helix-loop-helix DNA-binding domain"/>
    <property type="match status" value="1"/>
</dbReference>
<protein>
    <submittedName>
        <fullName evidence="14">Basic helix-loop-helix family member e41</fullName>
    </submittedName>
</protein>
<evidence type="ECO:0000256" key="2">
    <source>
        <dbReference type="ARBA" id="ARBA00004496"/>
    </source>
</evidence>
<evidence type="ECO:0000256" key="11">
    <source>
        <dbReference type="SAM" id="MobiDB-lite"/>
    </source>
</evidence>
<dbReference type="SMART" id="SM00353">
    <property type="entry name" value="HLH"/>
    <property type="match status" value="1"/>
</dbReference>
<keyword evidence="3" id="KW-0678">Repressor</keyword>
<dbReference type="Gene3D" id="6.10.250.980">
    <property type="match status" value="1"/>
</dbReference>
<dbReference type="InterPro" id="IPR011598">
    <property type="entry name" value="bHLH_dom"/>
</dbReference>
<feature type="region of interest" description="Disordered" evidence="11">
    <location>
        <begin position="175"/>
        <end position="211"/>
    </location>
</feature>
<dbReference type="GO" id="GO:0005634">
    <property type="term" value="C:nucleus"/>
    <property type="evidence" value="ECO:0007669"/>
    <property type="project" value="UniProtKB-SubCell"/>
</dbReference>
<name>A0A8C8AA76_9STRI</name>
<keyword evidence="9" id="KW-0804">Transcription</keyword>
<keyword evidence="15" id="KW-1185">Reference proteome</keyword>
<dbReference type="InterPro" id="IPR050370">
    <property type="entry name" value="HES_HEY"/>
</dbReference>
<evidence type="ECO:0000256" key="7">
    <source>
        <dbReference type="ARBA" id="ARBA00023108"/>
    </source>
</evidence>
<feature type="compositionally biased region" description="Low complexity" evidence="11">
    <location>
        <begin position="175"/>
        <end position="196"/>
    </location>
</feature>
<evidence type="ECO:0000259" key="13">
    <source>
        <dbReference type="PROSITE" id="PS51054"/>
    </source>
</evidence>
<dbReference type="SUPFAM" id="SSF158457">
    <property type="entry name" value="Orange domain-like"/>
    <property type="match status" value="1"/>
</dbReference>
<dbReference type="InterPro" id="IPR003650">
    <property type="entry name" value="Orange_dom"/>
</dbReference>
<proteinExistence type="predicted"/>
<dbReference type="Pfam" id="PF07527">
    <property type="entry name" value="Hairy_orange"/>
    <property type="match status" value="1"/>
</dbReference>
<keyword evidence="4" id="KW-1017">Isopeptide bond</keyword>
<dbReference type="SUPFAM" id="SSF47459">
    <property type="entry name" value="HLH, helix-loop-helix DNA-binding domain"/>
    <property type="match status" value="1"/>
</dbReference>